<evidence type="ECO:0000256" key="2">
    <source>
        <dbReference type="ARBA" id="ARBA00022729"/>
    </source>
</evidence>
<comment type="similarity">
    <text evidence="1">Belongs to the leucine-binding protein family.</text>
</comment>
<keyword evidence="2" id="KW-0732">Signal</keyword>
<proteinExistence type="inferred from homology"/>
<dbReference type="InterPro" id="IPR028082">
    <property type="entry name" value="Peripla_BP_I"/>
</dbReference>
<sequence length="436" mass="46481">MPTSRRQLLKGTAAAAATLSLDWTRAQAQAENLRIGLIYDLTGPFAAGGSVASSVGAQIAIDLVNEKGGIGGKTKIVPVAADSQSKADVAINEAERLISQEKIDIINGVYSSAHAVPMAAKVEQQKKILWITTAVSTAVFKDKNLQYVFRAQIHSDQYGQAFAGFIAEHAKAKLGMEAKDVKVALIHEDGPYGVGVAAADEAYAKQAGIQVVLREGYSASAPDLSVLVTKIKRAKADVISHAGYNPDITLFLRQARESGLRFKMLFGAGAGYSQLDKLRATFGPDIDNFCNIDPVPAQLLDAAKLAPGMGELIKTMVSRYQTKTGATDVPPHCSMGFNQTWVLLNNVLPVAKEKYGSFEPEAIRKAALDVDIPAGGTIQGYGVKFFPPGTPLSGQNERSTPVVMQNAGEHISVVWPTNIRTQDPVFPLPKGSTYGT</sequence>
<feature type="domain" description="Leucine-binding protein" evidence="3">
    <location>
        <begin position="33"/>
        <end position="372"/>
    </location>
</feature>
<dbReference type="AlphaFoldDB" id="A0A1C3X3Z5"/>
<dbReference type="InterPro" id="IPR019546">
    <property type="entry name" value="TAT_signal_bac_arc"/>
</dbReference>
<reference evidence="5" key="1">
    <citation type="submission" date="2016-08" db="EMBL/GenBank/DDBJ databases">
        <authorList>
            <person name="Varghese N."/>
            <person name="Submissions Spin"/>
        </authorList>
    </citation>
    <scope>NUCLEOTIDE SEQUENCE [LARGE SCALE GENOMIC DNA]</scope>
    <source>
        <strain evidence="5">ERR11</strain>
    </source>
</reference>
<dbReference type="CDD" id="cd06340">
    <property type="entry name" value="PBP1_ABC_ligand_binding-like"/>
    <property type="match status" value="1"/>
</dbReference>
<evidence type="ECO:0000259" key="3">
    <source>
        <dbReference type="Pfam" id="PF13458"/>
    </source>
</evidence>
<gene>
    <name evidence="4" type="ORF">GA0061098_101228</name>
</gene>
<dbReference type="Pfam" id="PF10518">
    <property type="entry name" value="TAT_signal"/>
    <property type="match status" value="1"/>
</dbReference>
<dbReference type="Pfam" id="PF13458">
    <property type="entry name" value="Peripla_BP_6"/>
    <property type="match status" value="1"/>
</dbReference>
<name>A0A1C3X3Z5_9BRAD</name>
<evidence type="ECO:0000256" key="1">
    <source>
        <dbReference type="ARBA" id="ARBA00010062"/>
    </source>
</evidence>
<keyword evidence="5" id="KW-1185">Reference proteome</keyword>
<protein>
    <submittedName>
        <fullName evidence="4">Amino acid/amide ABC transporter substrate-binding protein, HAAT family</fullName>
    </submittedName>
</protein>
<dbReference type="EMBL" id="FMAI01000012">
    <property type="protein sequence ID" value="SCB46958.1"/>
    <property type="molecule type" value="Genomic_DNA"/>
</dbReference>
<dbReference type="RefSeq" id="WP_091961256.1">
    <property type="nucleotide sequence ID" value="NZ_FMAI01000012.1"/>
</dbReference>
<dbReference type="InterPro" id="IPR006311">
    <property type="entry name" value="TAT_signal"/>
</dbReference>
<dbReference type="PROSITE" id="PS51318">
    <property type="entry name" value="TAT"/>
    <property type="match status" value="1"/>
</dbReference>
<dbReference type="SUPFAM" id="SSF53822">
    <property type="entry name" value="Periplasmic binding protein-like I"/>
    <property type="match status" value="1"/>
</dbReference>
<dbReference type="PANTHER" id="PTHR47151:SF2">
    <property type="entry name" value="AMINO ACID BINDING PROTEIN"/>
    <property type="match status" value="1"/>
</dbReference>
<dbReference type="PANTHER" id="PTHR47151">
    <property type="entry name" value="LEU/ILE/VAL-BINDING ABC TRANSPORTER SUBUNIT"/>
    <property type="match status" value="1"/>
</dbReference>
<dbReference type="Proteomes" id="UP000199184">
    <property type="component" value="Unassembled WGS sequence"/>
</dbReference>
<evidence type="ECO:0000313" key="4">
    <source>
        <dbReference type="EMBL" id="SCB46958.1"/>
    </source>
</evidence>
<dbReference type="Gene3D" id="3.40.50.2300">
    <property type="match status" value="2"/>
</dbReference>
<dbReference type="InterPro" id="IPR028081">
    <property type="entry name" value="Leu-bd"/>
</dbReference>
<evidence type="ECO:0000313" key="5">
    <source>
        <dbReference type="Proteomes" id="UP000199184"/>
    </source>
</evidence>
<organism evidence="4 5">
    <name type="scientific">Bradyrhizobium shewense</name>
    <dbReference type="NCBI Taxonomy" id="1761772"/>
    <lineage>
        <taxon>Bacteria</taxon>
        <taxon>Pseudomonadati</taxon>
        <taxon>Pseudomonadota</taxon>
        <taxon>Alphaproteobacteria</taxon>
        <taxon>Hyphomicrobiales</taxon>
        <taxon>Nitrobacteraceae</taxon>
        <taxon>Bradyrhizobium</taxon>
    </lineage>
</organism>
<accession>A0A1C3X3Z5</accession>